<dbReference type="EMBL" id="CM055733">
    <property type="protein sequence ID" value="KAJ8009845.1"/>
    <property type="molecule type" value="Genomic_DNA"/>
</dbReference>
<evidence type="ECO:0000313" key="1">
    <source>
        <dbReference type="EMBL" id="KAJ8009845.1"/>
    </source>
</evidence>
<protein>
    <submittedName>
        <fullName evidence="1">Uncharacterized protein</fullName>
    </submittedName>
</protein>
<accession>A0ACC2H2D8</accession>
<proteinExistence type="predicted"/>
<keyword evidence="2" id="KW-1185">Reference proteome</keyword>
<organism evidence="1 2">
    <name type="scientific">Dallia pectoralis</name>
    <name type="common">Alaska blackfish</name>
    <dbReference type="NCBI Taxonomy" id="75939"/>
    <lineage>
        <taxon>Eukaryota</taxon>
        <taxon>Metazoa</taxon>
        <taxon>Chordata</taxon>
        <taxon>Craniata</taxon>
        <taxon>Vertebrata</taxon>
        <taxon>Euteleostomi</taxon>
        <taxon>Actinopterygii</taxon>
        <taxon>Neopterygii</taxon>
        <taxon>Teleostei</taxon>
        <taxon>Protacanthopterygii</taxon>
        <taxon>Esociformes</taxon>
        <taxon>Umbridae</taxon>
        <taxon>Dallia</taxon>
    </lineage>
</organism>
<sequence>MSPPIREDFAHGRLFCFVLDMSAEELFETNARSTSPRHTRSGTLAACDDADNYLSGTQLLTLMDMSVNMDVFRGQDTEDNDNNMNGSSQQPTPWEDNATLNETLDEAFNAFMRLQLVRQKASSVNNAMIAMRDSKGELGSMFDWVDIGSDTLNSTKVDKKKVKELQGSMYTPAGLSGRQAVVLPESITSLNLKVLDECIGKITDTASEGEGKVLFRSLVSKLTSVEWLRQKVVRTGYNANVAEDMQFVEKLRRFTDDLAGTSPRSCEVDIRGLLVFRYSLDKLITRETPDLFVTSLIHRHMPIAKTHIDKVLCDIMTRRRTQALASLLNSGQCYCKPRLTEDRGGACSGDCQSAYSCFYNSSERHPFSVSKDDHGYYFAHLYPHLAKLERLSKEMKVKYRGRTQFDCIADMVFNMLVRHRFTDADALYKGVSDVIDDRMSNSSLSLGQDLAEIHEALYLAPGNHDAPADQHAALDPVKVYDCALVNYLFRDSLQVGRLFQASTTFNYIITNTAPRYTIERIMLFNVTGPGEGKSYANNVLNYQFRLVKCCIETLTSFTPQAFKYKQKRKACVVMIDDAHITHEKNVKAIDRESNVIPNTFKNILDTSVLDSDVVTRDMSTGKVDTVKFHAVHNCGFVWNTNTMGFVSDAWADRCLIMESEFPEHVTRTRSTKQIQDTVEKQKMDRIAAVCLYRQNLIQSATMIAESEITQFGVRFDTARDACVAALYASHIVCTGAISRRVSFCINQVVFAEAMKLACHFVFDVWIPPWTKIPNMKDCPDLRRYMEKVNKNRLKALNKLSFGQICLETNAVYKLCTAACLPDVCPRVVDIQGHFACKVLGYILTQIHEQCLKTSVKNGHLCISGIDAMFFSETEIKGGNDAAQEMLMMCSTCKVPAREGKTPKMKNYKLCTYRHATNHNAPHIRRGQSSARKKVGSVTVPLEAVYDILAIYAPDAHSGFWSKFGVAMVEAYDEGHFEDVNAFGQCSSESDDKQTPTPRLTFTLDFSEDPVCSVLLEATAAIEPLNDLTFSKSVLGGETFQCSAPLYYGGIIRRAMSQKAPREAYNKMHMRESRRGPRGTFHGPRLSVYSPDYSGVPVKNVSSFCTTRTVYHQDKIHLRVNRHNHGHLFELEEDWEWKDAADVFNKIHGADVFSVDMLKRDYAATMMVAKGEVFTARPQRSLNLSAMIRALRESNGRAALAVRRGLTDGSGTQEPQAQSRPPRELPKTSSQTGKRANAQKSRDSVDTQRLKKRKRAKLATAKPDD</sequence>
<name>A0ACC2H2D8_DALPE</name>
<evidence type="ECO:0000313" key="2">
    <source>
        <dbReference type="Proteomes" id="UP001157502"/>
    </source>
</evidence>
<gene>
    <name evidence="1" type="ORF">DPEC_G00068420</name>
</gene>
<reference evidence="1" key="1">
    <citation type="submission" date="2021-05" db="EMBL/GenBank/DDBJ databases">
        <authorList>
            <person name="Pan Q."/>
            <person name="Jouanno E."/>
            <person name="Zahm M."/>
            <person name="Klopp C."/>
            <person name="Cabau C."/>
            <person name="Louis A."/>
            <person name="Berthelot C."/>
            <person name="Parey E."/>
            <person name="Roest Crollius H."/>
            <person name="Montfort J."/>
            <person name="Robinson-Rechavi M."/>
            <person name="Bouchez O."/>
            <person name="Lampietro C."/>
            <person name="Lopez Roques C."/>
            <person name="Donnadieu C."/>
            <person name="Postlethwait J."/>
            <person name="Bobe J."/>
            <person name="Dillon D."/>
            <person name="Chandos A."/>
            <person name="von Hippel F."/>
            <person name="Guiguen Y."/>
        </authorList>
    </citation>
    <scope>NUCLEOTIDE SEQUENCE</scope>
    <source>
        <strain evidence="1">YG-Jan2019</strain>
    </source>
</reference>
<comment type="caution">
    <text evidence="1">The sequence shown here is derived from an EMBL/GenBank/DDBJ whole genome shotgun (WGS) entry which is preliminary data.</text>
</comment>
<dbReference type="Proteomes" id="UP001157502">
    <property type="component" value="Chromosome 6"/>
</dbReference>